<evidence type="ECO:0000313" key="14">
    <source>
        <dbReference type="Proteomes" id="UP000095300"/>
    </source>
</evidence>
<evidence type="ECO:0000256" key="2">
    <source>
        <dbReference type="ARBA" id="ARBA00010699"/>
    </source>
</evidence>
<dbReference type="InterPro" id="IPR036477">
    <property type="entry name" value="Formyl_transf_N_sf"/>
</dbReference>
<evidence type="ECO:0000256" key="9">
    <source>
        <dbReference type="ARBA" id="ARBA00052555"/>
    </source>
</evidence>
<dbReference type="KEGG" id="scac:106095800"/>
<evidence type="ECO:0000256" key="6">
    <source>
        <dbReference type="ARBA" id="ARBA00022917"/>
    </source>
</evidence>
<dbReference type="NCBIfam" id="TIGR00460">
    <property type="entry name" value="fmt"/>
    <property type="match status" value="1"/>
</dbReference>
<comment type="similarity">
    <text evidence="2">Belongs to the Fmt family.</text>
</comment>
<dbReference type="PANTHER" id="PTHR11138">
    <property type="entry name" value="METHIONYL-TRNA FORMYLTRANSFERASE"/>
    <property type="match status" value="1"/>
</dbReference>
<dbReference type="AlphaFoldDB" id="A0A1I8P0T2"/>
<dbReference type="Pfam" id="PF00551">
    <property type="entry name" value="Formyl_trans_N"/>
    <property type="match status" value="1"/>
</dbReference>
<feature type="domain" description="Formyl transferase C-terminal" evidence="12">
    <location>
        <begin position="216"/>
        <end position="323"/>
    </location>
</feature>
<dbReference type="VEuPathDB" id="VectorBase:SCAU003785"/>
<dbReference type="Gene3D" id="3.40.50.12230">
    <property type="match status" value="1"/>
</dbReference>
<dbReference type="CDD" id="cd08704">
    <property type="entry name" value="Met_tRNA_FMT_C"/>
    <property type="match status" value="1"/>
</dbReference>
<accession>A0A1I8P0T2</accession>
<keyword evidence="5" id="KW-0808">Transferase</keyword>
<evidence type="ECO:0000259" key="11">
    <source>
        <dbReference type="Pfam" id="PF00551"/>
    </source>
</evidence>
<dbReference type="SUPFAM" id="SSF53328">
    <property type="entry name" value="Formyltransferase"/>
    <property type="match status" value="1"/>
</dbReference>
<evidence type="ECO:0000256" key="10">
    <source>
        <dbReference type="ARBA" id="ARBA00057846"/>
    </source>
</evidence>
<dbReference type="InterPro" id="IPR005794">
    <property type="entry name" value="Fmt"/>
</dbReference>
<dbReference type="InterPro" id="IPR011034">
    <property type="entry name" value="Formyl_transferase-like_C_sf"/>
</dbReference>
<reference evidence="13" key="1">
    <citation type="submission" date="2020-05" db="UniProtKB">
        <authorList>
            <consortium name="EnsemblMetazoa"/>
        </authorList>
    </citation>
    <scope>IDENTIFICATION</scope>
    <source>
        <strain evidence="13">USDA</strain>
    </source>
</reference>
<evidence type="ECO:0000256" key="7">
    <source>
        <dbReference type="ARBA" id="ARBA00022946"/>
    </source>
</evidence>
<evidence type="ECO:0000259" key="12">
    <source>
        <dbReference type="Pfam" id="PF02911"/>
    </source>
</evidence>
<dbReference type="EC" id="2.1.2.9" evidence="3"/>
<feature type="domain" description="Formyl transferase N-terminal" evidence="11">
    <location>
        <begin position="92"/>
        <end position="193"/>
    </location>
</feature>
<dbReference type="InterPro" id="IPR041711">
    <property type="entry name" value="Met-tRNA-FMT_N"/>
</dbReference>
<keyword evidence="6" id="KW-0648">Protein biosynthesis</keyword>
<dbReference type="STRING" id="35570.A0A1I8P0T2"/>
<dbReference type="SUPFAM" id="SSF50486">
    <property type="entry name" value="FMT C-terminal domain-like"/>
    <property type="match status" value="1"/>
</dbReference>
<dbReference type="Pfam" id="PF02911">
    <property type="entry name" value="Formyl_trans_C"/>
    <property type="match status" value="1"/>
</dbReference>
<comment type="subcellular location">
    <subcellularLocation>
        <location evidence="1">Mitochondrion</location>
    </subcellularLocation>
</comment>
<proteinExistence type="inferred from homology"/>
<comment type="function">
    <text evidence="10">Methionyl-tRNA formyltransferase that formylates methionyl-tRNA in mitochondria and is crucial for translation initiation.</text>
</comment>
<evidence type="ECO:0000256" key="8">
    <source>
        <dbReference type="ARBA" id="ARBA00023128"/>
    </source>
</evidence>
<name>A0A1I8P0T2_STOCA</name>
<dbReference type="PANTHER" id="PTHR11138:SF5">
    <property type="entry name" value="METHIONYL-TRNA FORMYLTRANSFERASE, MITOCHONDRIAL"/>
    <property type="match status" value="1"/>
</dbReference>
<evidence type="ECO:0000256" key="1">
    <source>
        <dbReference type="ARBA" id="ARBA00004173"/>
    </source>
</evidence>
<evidence type="ECO:0000256" key="3">
    <source>
        <dbReference type="ARBA" id="ARBA00012261"/>
    </source>
</evidence>
<evidence type="ECO:0000256" key="4">
    <source>
        <dbReference type="ARBA" id="ARBA00014185"/>
    </source>
</evidence>
<evidence type="ECO:0000313" key="13">
    <source>
        <dbReference type="EnsemblMetazoa" id="SCAU003785-PA"/>
    </source>
</evidence>
<keyword evidence="8" id="KW-0496">Mitochondrion</keyword>
<comment type="catalytic activity">
    <reaction evidence="9">
        <text>L-methionyl-tRNA(fMet) + (6R)-10-formyltetrahydrofolate = N-formyl-L-methionyl-tRNA(fMet) + (6S)-5,6,7,8-tetrahydrofolate + H(+)</text>
        <dbReference type="Rhea" id="RHEA:24380"/>
        <dbReference type="Rhea" id="RHEA-COMP:9952"/>
        <dbReference type="Rhea" id="RHEA-COMP:9953"/>
        <dbReference type="ChEBI" id="CHEBI:15378"/>
        <dbReference type="ChEBI" id="CHEBI:57453"/>
        <dbReference type="ChEBI" id="CHEBI:78530"/>
        <dbReference type="ChEBI" id="CHEBI:78844"/>
        <dbReference type="ChEBI" id="CHEBI:195366"/>
        <dbReference type="EC" id="2.1.2.9"/>
    </reaction>
    <physiologicalReaction direction="left-to-right" evidence="9">
        <dbReference type="Rhea" id="RHEA:24381"/>
    </physiologicalReaction>
</comment>
<dbReference type="InterPro" id="IPR044135">
    <property type="entry name" value="Met-tRNA-FMT_C"/>
</dbReference>
<dbReference type="GO" id="GO:0004479">
    <property type="term" value="F:methionyl-tRNA formyltransferase activity"/>
    <property type="evidence" value="ECO:0007669"/>
    <property type="project" value="UniProtKB-EC"/>
</dbReference>
<dbReference type="CDD" id="cd08646">
    <property type="entry name" value="FMT_core_Met-tRNA-FMT_N"/>
    <property type="match status" value="1"/>
</dbReference>
<dbReference type="OrthoDB" id="10268103at2759"/>
<dbReference type="GO" id="GO:0005739">
    <property type="term" value="C:mitochondrion"/>
    <property type="evidence" value="ECO:0007669"/>
    <property type="project" value="UniProtKB-SubCell"/>
</dbReference>
<dbReference type="Proteomes" id="UP000095300">
    <property type="component" value="Unassembled WGS sequence"/>
</dbReference>
<sequence length="343" mass="39300">MMLLNCFKYKRKIFHVRDYTTTTKGKKLNVLFFGKDTFSLPSLKVLHKHSDGNLGVVSSFKSPANCVRLYAEQQNIPLYKWPLTTDQCKPYDLGVVVSFGHMIPTKIIQAFPLGMINVHASLLPQWRGAAPIIYALMNNDKETGVSIMRIEPKRFDIGDIFAQKSVKIEPETFMPHLHKKLSQEGADLLWQVIAGYPSSFENPLKQSDENATYAPKITASIYEIDWNHLTAAEVCNRYRALYGFKSLTSKFQMKTIELLELSMPPENSDQHLSKPLPAPGFLTYHRERKCLRVQCANNTFVEVHRLRVEGKKAMSAMDFNNGFLKKLQKYEMEFQYNKTAVSC</sequence>
<dbReference type="InterPro" id="IPR005793">
    <property type="entry name" value="Formyl_trans_C"/>
</dbReference>
<protein>
    <recommendedName>
        <fullName evidence="4">Methionyl-tRNA formyltransferase, mitochondrial</fullName>
        <ecNumber evidence="3">2.1.2.9</ecNumber>
    </recommendedName>
</protein>
<dbReference type="FunFam" id="3.40.50.12230:FF:000003">
    <property type="entry name" value="methionyl-tRNA formyltransferase, mitochondrial"/>
    <property type="match status" value="1"/>
</dbReference>
<organism evidence="13 14">
    <name type="scientific">Stomoxys calcitrans</name>
    <name type="common">Stable fly</name>
    <name type="synonym">Conops calcitrans</name>
    <dbReference type="NCBI Taxonomy" id="35570"/>
    <lineage>
        <taxon>Eukaryota</taxon>
        <taxon>Metazoa</taxon>
        <taxon>Ecdysozoa</taxon>
        <taxon>Arthropoda</taxon>
        <taxon>Hexapoda</taxon>
        <taxon>Insecta</taxon>
        <taxon>Pterygota</taxon>
        <taxon>Neoptera</taxon>
        <taxon>Endopterygota</taxon>
        <taxon>Diptera</taxon>
        <taxon>Brachycera</taxon>
        <taxon>Muscomorpha</taxon>
        <taxon>Muscoidea</taxon>
        <taxon>Muscidae</taxon>
        <taxon>Stomoxys</taxon>
    </lineage>
</organism>
<gene>
    <name evidence="13" type="primary">106095800</name>
</gene>
<keyword evidence="14" id="KW-1185">Reference proteome</keyword>
<dbReference type="InterPro" id="IPR002376">
    <property type="entry name" value="Formyl_transf_N"/>
</dbReference>
<dbReference type="EnsemblMetazoa" id="SCAU003785-RA">
    <property type="protein sequence ID" value="SCAU003785-PA"/>
    <property type="gene ID" value="SCAU003785"/>
</dbReference>
<keyword evidence="7" id="KW-0809">Transit peptide</keyword>
<evidence type="ECO:0000256" key="5">
    <source>
        <dbReference type="ARBA" id="ARBA00022679"/>
    </source>
</evidence>